<dbReference type="SUPFAM" id="SSF82714">
    <property type="entry name" value="Multidrug efflux transporter AcrB TolC docking domain, DN and DC subdomains"/>
    <property type="match status" value="1"/>
</dbReference>
<evidence type="ECO:0000313" key="4">
    <source>
        <dbReference type="EMBL" id="STP21551.1"/>
    </source>
</evidence>
<dbReference type="AlphaFoldDB" id="A0A377KAM8"/>
<organism evidence="4 5">
    <name type="scientific">Escherichia coli</name>
    <dbReference type="NCBI Taxonomy" id="562"/>
    <lineage>
        <taxon>Bacteria</taxon>
        <taxon>Pseudomonadati</taxon>
        <taxon>Pseudomonadota</taxon>
        <taxon>Gammaproteobacteria</taxon>
        <taxon>Enterobacterales</taxon>
        <taxon>Enterobacteriaceae</taxon>
        <taxon>Escherichia</taxon>
    </lineage>
</organism>
<dbReference type="Gene3D" id="3.30.2090.10">
    <property type="entry name" value="Multidrug efflux transporter AcrB TolC docking domain, DN and DC subdomains"/>
    <property type="match status" value="1"/>
</dbReference>
<sequence length="360" mass="39266">MVTKKLTQARNQLLAEAAKHPDMLTSVRPNGLEDTPQFKIDIDQEKAQALGVSINDINTTLGAAWGGSYVNDFIDRGRVKKVYVMSEAKYRMLPDDIGDWYVRAADGQMVPFSAFSSSRWEYGSPRLERYNGLPSMEILGQAAPGKSTGEAMELMEQLASKLPTGVGYDWTGMSYQERLSGNQAPSLYAISLIVVFLCLAALYESWSIPFSVMLVVPLGVIGALLAATFRGLTNDVYFQVGLLTTIGLSAKNAILIVEFAKDLMDKEGKGLIEATLDAVRMRLRPILMTSLAFILGVMPLVISTGAGSGAQNAVGTGVMGGMVTATVLAIFFVPVFFVVVRRRFSRKNEDIEHSHTVDHH</sequence>
<dbReference type="PANTHER" id="PTHR32063:SF13">
    <property type="entry name" value="MULTIDRUG EFFLUX PUMP SUBUNIT ACRB-RELATED"/>
    <property type="match status" value="1"/>
</dbReference>
<feature type="transmembrane region" description="Helical" evidence="3">
    <location>
        <begin position="210"/>
        <end position="230"/>
    </location>
</feature>
<evidence type="ECO:0000256" key="3">
    <source>
        <dbReference type="SAM" id="Phobius"/>
    </source>
</evidence>
<keyword evidence="2 3" id="KW-1133">Transmembrane helix</keyword>
<proteinExistence type="predicted"/>
<feature type="transmembrane region" description="Helical" evidence="3">
    <location>
        <begin position="186"/>
        <end position="203"/>
    </location>
</feature>
<dbReference type="Proteomes" id="UP000254181">
    <property type="component" value="Unassembled WGS sequence"/>
</dbReference>
<protein>
    <submittedName>
        <fullName evidence="4">Acriflavin resistance protein B</fullName>
    </submittedName>
</protein>
<dbReference type="FunFam" id="3.30.2090.10:FF:000002">
    <property type="entry name" value="Efflux pump membrane transporter"/>
    <property type="match status" value="1"/>
</dbReference>
<evidence type="ECO:0000256" key="2">
    <source>
        <dbReference type="ARBA" id="ARBA00022989"/>
    </source>
</evidence>
<keyword evidence="3" id="KW-0472">Membrane</keyword>
<gene>
    <name evidence="4" type="primary">acrB_6</name>
    <name evidence="4" type="ORF">NCTC9075_05008</name>
</gene>
<evidence type="ECO:0000256" key="1">
    <source>
        <dbReference type="ARBA" id="ARBA00022692"/>
    </source>
</evidence>
<dbReference type="EMBL" id="UGEM01000004">
    <property type="protein sequence ID" value="STP21551.1"/>
    <property type="molecule type" value="Genomic_DNA"/>
</dbReference>
<dbReference type="InterPro" id="IPR001036">
    <property type="entry name" value="Acrflvin-R"/>
</dbReference>
<dbReference type="SUPFAM" id="SSF82866">
    <property type="entry name" value="Multidrug efflux transporter AcrB transmembrane domain"/>
    <property type="match status" value="1"/>
</dbReference>
<reference evidence="4 5" key="1">
    <citation type="submission" date="2018-06" db="EMBL/GenBank/DDBJ databases">
        <authorList>
            <consortium name="Pathogen Informatics"/>
            <person name="Doyle S."/>
        </authorList>
    </citation>
    <scope>NUCLEOTIDE SEQUENCE [LARGE SCALE GENOMIC DNA]</scope>
    <source>
        <strain evidence="4 5">NCTC9075</strain>
    </source>
</reference>
<accession>A0A377KAM8</accession>
<dbReference type="GO" id="GO:0005886">
    <property type="term" value="C:plasma membrane"/>
    <property type="evidence" value="ECO:0007669"/>
    <property type="project" value="TreeGrafter"/>
</dbReference>
<dbReference type="InterPro" id="IPR027463">
    <property type="entry name" value="AcrB_DN_DC_subdom"/>
</dbReference>
<keyword evidence="1 3" id="KW-0812">Transmembrane</keyword>
<dbReference type="GO" id="GO:0042910">
    <property type="term" value="F:xenobiotic transmembrane transporter activity"/>
    <property type="evidence" value="ECO:0007669"/>
    <property type="project" value="TreeGrafter"/>
</dbReference>
<dbReference type="Gene3D" id="3.30.70.1440">
    <property type="entry name" value="Multidrug efflux transporter AcrB pore domain"/>
    <property type="match status" value="1"/>
</dbReference>
<dbReference type="FunFam" id="1.20.1640.10:FF:000002">
    <property type="entry name" value="Efflux pump membrane transporter"/>
    <property type="match status" value="1"/>
</dbReference>
<name>A0A377KAM8_ECOLX</name>
<feature type="transmembrane region" description="Helical" evidence="3">
    <location>
        <begin position="286"/>
        <end position="306"/>
    </location>
</feature>
<evidence type="ECO:0000313" key="5">
    <source>
        <dbReference type="Proteomes" id="UP000254181"/>
    </source>
</evidence>
<dbReference type="Pfam" id="PF00873">
    <property type="entry name" value="ACR_tran"/>
    <property type="match status" value="1"/>
</dbReference>
<dbReference type="Gene3D" id="1.20.1640.10">
    <property type="entry name" value="Multidrug efflux transporter AcrB transmembrane domain"/>
    <property type="match status" value="1"/>
</dbReference>
<dbReference type="PANTHER" id="PTHR32063">
    <property type="match status" value="1"/>
</dbReference>
<feature type="transmembrane region" description="Helical" evidence="3">
    <location>
        <begin position="318"/>
        <end position="340"/>
    </location>
</feature>